<feature type="signal peptide" evidence="1">
    <location>
        <begin position="1"/>
        <end position="31"/>
    </location>
</feature>
<organism evidence="3 4">
    <name type="scientific">Kitasatospora kifunensis</name>
    <name type="common">Streptomyces kifunensis</name>
    <dbReference type="NCBI Taxonomy" id="58351"/>
    <lineage>
        <taxon>Bacteria</taxon>
        <taxon>Bacillati</taxon>
        <taxon>Actinomycetota</taxon>
        <taxon>Actinomycetes</taxon>
        <taxon>Kitasatosporales</taxon>
        <taxon>Streptomycetaceae</taxon>
        <taxon>Kitasatospora</taxon>
    </lineage>
</organism>
<dbReference type="Pfam" id="PF00144">
    <property type="entry name" value="Beta-lactamase"/>
    <property type="match status" value="1"/>
</dbReference>
<evidence type="ECO:0000259" key="2">
    <source>
        <dbReference type="Pfam" id="PF00144"/>
    </source>
</evidence>
<sequence length="416" mass="43545">MNTLVRRIATLSLACSALVATTAASGATAFADAPTSSGGGAPVSTPGFPALDPAALQAAINIRPGDQATGAIARVAEPGQLWRGSSGDTVTGRKVADNAHFHIGSISKTFETVVILQLAAEGRIDLDQSIQSYLPGLIPDSFAPITVRELLNMTSGLPDVFEGAPPLTVDQQIADHLQYRSFDDEIEGTLRPTDRPWPTKHFVPGTEQEYNSLGFRIGGALIEQITGNSYKDEVTSRILQPLHLNQTSVPEGDPTMPKPYLHGYLVNSQGQPVDVSEQGGDPSNMVSTPADLDHFISALFKGELLAPAQLNEMFTLPKGADGKVVPYADTFNCAVGGKPGPACFGAGLMSIPLPNGQTLWGKTGHDYGYVNGMFATRDLSLRAVFSVSTTAVNNGGPSAVSDRLLGAVLAPGASGH</sequence>
<keyword evidence="1" id="KW-0732">Signal</keyword>
<evidence type="ECO:0000313" key="3">
    <source>
        <dbReference type="EMBL" id="MBB4923838.1"/>
    </source>
</evidence>
<name>A0A7W7R1T4_KITKI</name>
<dbReference type="Gene3D" id="3.40.710.10">
    <property type="entry name" value="DD-peptidase/beta-lactamase superfamily"/>
    <property type="match status" value="1"/>
</dbReference>
<comment type="caution">
    <text evidence="3">The sequence shown here is derived from an EMBL/GenBank/DDBJ whole genome shotgun (WGS) entry which is preliminary data.</text>
</comment>
<evidence type="ECO:0000313" key="4">
    <source>
        <dbReference type="Proteomes" id="UP000540506"/>
    </source>
</evidence>
<keyword evidence="3" id="KW-0378">Hydrolase</keyword>
<dbReference type="GO" id="GO:0009002">
    <property type="term" value="F:serine-type D-Ala-D-Ala carboxypeptidase activity"/>
    <property type="evidence" value="ECO:0007669"/>
    <property type="project" value="UniProtKB-EC"/>
</dbReference>
<dbReference type="PANTHER" id="PTHR46825:SF7">
    <property type="entry name" value="D-ALANYL-D-ALANINE CARBOXYPEPTIDASE"/>
    <property type="match status" value="1"/>
</dbReference>
<dbReference type="AlphaFoldDB" id="A0A7W7R1T4"/>
<keyword evidence="4" id="KW-1185">Reference proteome</keyword>
<protein>
    <submittedName>
        <fullName evidence="3">D-alanyl-D-alanine carboxypeptidase</fullName>
        <ecNumber evidence="3">3.4.16.4</ecNumber>
    </submittedName>
</protein>
<feature type="domain" description="Beta-lactamase-related" evidence="2">
    <location>
        <begin position="62"/>
        <end position="386"/>
    </location>
</feature>
<dbReference type="InterPro" id="IPR012338">
    <property type="entry name" value="Beta-lactam/transpept-like"/>
</dbReference>
<dbReference type="RefSeq" id="WP_184935878.1">
    <property type="nucleotide sequence ID" value="NZ_JACHJV010000001.1"/>
</dbReference>
<keyword evidence="3" id="KW-0645">Protease</keyword>
<reference evidence="3 4" key="1">
    <citation type="submission" date="2020-08" db="EMBL/GenBank/DDBJ databases">
        <title>Sequencing the genomes of 1000 actinobacteria strains.</title>
        <authorList>
            <person name="Klenk H.-P."/>
        </authorList>
    </citation>
    <scope>NUCLEOTIDE SEQUENCE [LARGE SCALE GENOMIC DNA]</scope>
    <source>
        <strain evidence="3 4">DSM 41654</strain>
    </source>
</reference>
<dbReference type="SUPFAM" id="SSF56601">
    <property type="entry name" value="beta-lactamase/transpeptidase-like"/>
    <property type="match status" value="1"/>
</dbReference>
<proteinExistence type="predicted"/>
<dbReference type="EC" id="3.4.16.4" evidence="3"/>
<gene>
    <name evidence="3" type="ORF">FHR34_002831</name>
</gene>
<dbReference type="EMBL" id="JACHJV010000001">
    <property type="protein sequence ID" value="MBB4923838.1"/>
    <property type="molecule type" value="Genomic_DNA"/>
</dbReference>
<accession>A0A7W7R1T4</accession>
<dbReference type="InterPro" id="IPR001466">
    <property type="entry name" value="Beta-lactam-related"/>
</dbReference>
<dbReference type="Proteomes" id="UP000540506">
    <property type="component" value="Unassembled WGS sequence"/>
</dbReference>
<dbReference type="InterPro" id="IPR050491">
    <property type="entry name" value="AmpC-like"/>
</dbReference>
<evidence type="ECO:0000256" key="1">
    <source>
        <dbReference type="SAM" id="SignalP"/>
    </source>
</evidence>
<dbReference type="PANTHER" id="PTHR46825">
    <property type="entry name" value="D-ALANYL-D-ALANINE-CARBOXYPEPTIDASE/ENDOPEPTIDASE AMPH"/>
    <property type="match status" value="1"/>
</dbReference>
<feature type="chain" id="PRO_5038778344" evidence="1">
    <location>
        <begin position="32"/>
        <end position="416"/>
    </location>
</feature>
<keyword evidence="3" id="KW-0121">Carboxypeptidase</keyword>